<name>A0A3R9FL50_9BACI</name>
<sequence length="76" mass="9042">MEVQDMSELKEMRAVLNELIEGQQRLEIGQAKIQQNLVESLGFYTYKIVEHFDIKTDVLNNRVYRLETKIERLSKQ</sequence>
<organism evidence="1 2">
    <name type="scientific">Mesobacillus subterraneus</name>
    <dbReference type="NCBI Taxonomy" id="285983"/>
    <lineage>
        <taxon>Bacteria</taxon>
        <taxon>Bacillati</taxon>
        <taxon>Bacillota</taxon>
        <taxon>Bacilli</taxon>
        <taxon>Bacillales</taxon>
        <taxon>Bacillaceae</taxon>
        <taxon>Mesobacillus</taxon>
    </lineage>
</organism>
<dbReference type="Proteomes" id="UP000279911">
    <property type="component" value="Unassembled WGS sequence"/>
</dbReference>
<dbReference type="EMBL" id="RSFW01000003">
    <property type="protein sequence ID" value="RSD28955.1"/>
    <property type="molecule type" value="Genomic_DNA"/>
</dbReference>
<evidence type="ECO:0000313" key="1">
    <source>
        <dbReference type="EMBL" id="RSD28955.1"/>
    </source>
</evidence>
<dbReference type="OrthoDB" id="2680327at2"/>
<accession>A0A3R9FL50</accession>
<protein>
    <submittedName>
        <fullName evidence="1">Uncharacterized protein</fullName>
    </submittedName>
</protein>
<dbReference type="AlphaFoldDB" id="A0A3R9FL50"/>
<evidence type="ECO:0000313" key="2">
    <source>
        <dbReference type="Proteomes" id="UP000279911"/>
    </source>
</evidence>
<gene>
    <name evidence="1" type="ORF">EJA10_02255</name>
</gene>
<reference evidence="2" key="1">
    <citation type="submission" date="2018-12" db="EMBL/GenBank/DDBJ databases">
        <title>Bacillus chawlae sp. nov., Bacillus glennii sp. nov., and Bacillus saganii sp. nov. Isolated from the Vehicle Assembly Building at Kennedy Space Center where the Viking Spacecraft were Assembled.</title>
        <authorList>
            <person name="Seuylemezian A."/>
            <person name="Vaishampayan P."/>
        </authorList>
    </citation>
    <scope>NUCLEOTIDE SEQUENCE [LARGE SCALE GENOMIC DNA]</scope>
    <source>
        <strain evidence="2">DSM 13966</strain>
    </source>
</reference>
<comment type="caution">
    <text evidence="1">The sequence shown here is derived from an EMBL/GenBank/DDBJ whole genome shotgun (WGS) entry which is preliminary data.</text>
</comment>
<proteinExistence type="predicted"/>